<name>A0ABN7SBZ5_OIKDI</name>
<dbReference type="Gene3D" id="1.25.40.270">
    <property type="entry name" value="Vacuolar protein sorting-associated protein vta1"/>
    <property type="match status" value="1"/>
</dbReference>
<keyword evidence="8" id="KW-0653">Protein transport</keyword>
<organism evidence="12 13">
    <name type="scientific">Oikopleura dioica</name>
    <name type="common">Tunicate</name>
    <dbReference type="NCBI Taxonomy" id="34765"/>
    <lineage>
        <taxon>Eukaryota</taxon>
        <taxon>Metazoa</taxon>
        <taxon>Chordata</taxon>
        <taxon>Tunicata</taxon>
        <taxon>Appendicularia</taxon>
        <taxon>Copelata</taxon>
        <taxon>Oikopleuridae</taxon>
        <taxon>Oikopleura</taxon>
    </lineage>
</organism>
<keyword evidence="5" id="KW-0813">Transport</keyword>
<evidence type="ECO:0000256" key="4">
    <source>
        <dbReference type="ARBA" id="ARBA00008517"/>
    </source>
</evidence>
<dbReference type="Gene3D" id="1.20.5.420">
    <property type="entry name" value="Immunoglobulin FC, subunit C"/>
    <property type="match status" value="1"/>
</dbReference>
<evidence type="ECO:0000259" key="11">
    <source>
        <dbReference type="SMART" id="SM01253"/>
    </source>
</evidence>
<comment type="subcellular location">
    <subcellularLocation>
        <location evidence="2">Cytoplasm</location>
    </subcellularLocation>
    <subcellularLocation>
        <location evidence="1">Endosome membrane</location>
        <topology evidence="1">Peripheral membrane protein</topology>
    </subcellularLocation>
</comment>
<dbReference type="Gene3D" id="1.10.10.2030">
    <property type="entry name" value="DNA/RNA-binding protein Kin17, conserved domain"/>
    <property type="match status" value="1"/>
</dbReference>
<protein>
    <submittedName>
        <fullName evidence="12">Oidioi.mRNA.OKI2018_I69.XSR.g13559.t1.cds</fullName>
    </submittedName>
</protein>
<evidence type="ECO:0000256" key="9">
    <source>
        <dbReference type="ARBA" id="ARBA00023136"/>
    </source>
</evidence>
<keyword evidence="6" id="KW-0963">Cytoplasm</keyword>
<keyword evidence="13" id="KW-1185">Reference proteome</keyword>
<dbReference type="InterPro" id="IPR041212">
    <property type="entry name" value="Vta1_C"/>
</dbReference>
<comment type="similarity">
    <text evidence="3">Belongs to the VTA1 family.</text>
</comment>
<dbReference type="Pfam" id="PF25095">
    <property type="entry name" value="C2H2-zf_KIN17"/>
    <property type="match status" value="1"/>
</dbReference>
<evidence type="ECO:0000256" key="6">
    <source>
        <dbReference type="ARBA" id="ARBA00022490"/>
    </source>
</evidence>
<gene>
    <name evidence="12" type="ORF">OKIOD_LOCUS5117</name>
</gene>
<evidence type="ECO:0000256" key="7">
    <source>
        <dbReference type="ARBA" id="ARBA00022753"/>
    </source>
</evidence>
<keyword evidence="9" id="KW-0472">Membrane</keyword>
<dbReference type="Gene3D" id="2.30.30.30">
    <property type="match status" value="1"/>
</dbReference>
<feature type="region of interest" description="Disordered" evidence="10">
    <location>
        <begin position="596"/>
        <end position="650"/>
    </location>
</feature>
<dbReference type="Pfam" id="PF18097">
    <property type="entry name" value="Vta1_C"/>
    <property type="match status" value="1"/>
</dbReference>
<feature type="domain" description="DNA/RNA-binding protein Kin17 WH-like" evidence="11">
    <location>
        <begin position="53"/>
        <end position="184"/>
    </location>
</feature>
<reference evidence="12 13" key="1">
    <citation type="submission" date="2021-04" db="EMBL/GenBank/DDBJ databases">
        <authorList>
            <person name="Bliznina A."/>
        </authorList>
    </citation>
    <scope>NUCLEOTIDE SEQUENCE [LARGE SCALE GENOMIC DNA]</scope>
</reference>
<dbReference type="InterPro" id="IPR037321">
    <property type="entry name" value="KIN17-like"/>
</dbReference>
<dbReference type="InterPro" id="IPR039431">
    <property type="entry name" value="Vta1/CALS_N"/>
</dbReference>
<dbReference type="InterPro" id="IPR014722">
    <property type="entry name" value="Rib_uL2_dom2"/>
</dbReference>
<evidence type="ECO:0000313" key="12">
    <source>
        <dbReference type="EMBL" id="CAG5094441.1"/>
    </source>
</evidence>
<feature type="compositionally biased region" description="Pro residues" evidence="10">
    <location>
        <begin position="618"/>
        <end position="628"/>
    </location>
</feature>
<sequence>MGKKPEAGTPKALSNQMKSKGMQKLRFYCQLCQKQCRDENGFKCHLMSEGHQRQMLLCADDPGHLNKVTSEFSADFLGGFLQILRLCYAGQRVSANKVYQDYISDRNHTHMNATRWHTLSGFVQWLGKTGYCKIDFVEEKNQWFLEYVDNSPETLQRKAEQEKLKKARKDDMERQQDAIAQMIERGKQREVEKGLALPESVATELKRDDSDAPIKVNLGLKKLTQSSALKSVNPFENLKRKAIENAIEKKKAIKQEPGKTSMMEQIRRAEQSMKRPKLEPDIKTEPDIKQEPGVEAKPKVKEEPGSEKAPEEKWIHKNIVVKVMNKKLGENFYKQKGFIQKTEDFMAVVKMLESGKRAKIDQVDLDTVIPSVGREVVILVGKYRGEIATLKEIHQSKFKATVKFGDKYRDFPYEHISKSDMAALPPKYKPILNAFRTAQQFEKKDTVVAYWSRFYCVQEAMKIDSKDKDGRMWILSQMDWLEQVKKAHAENEAITQEVVGQAHFENATLALFARADAMDRAAQFTANLPKIFAMTASLINIMTIFGEVSEDWAEKKKYALYKTVDITKCLKEGRQPVPGPPGGFQDEEDELDQLGVEDTPSSSYVPPQEPSTSSFQPPAEPTFTPPVVPEAAPRSVPTPKAEPAPAAVNPIAGFRPDQAQIDKASKNAKFAISSLTYDDVPGAISFLQKSLRLLQTGQE</sequence>
<evidence type="ECO:0000256" key="1">
    <source>
        <dbReference type="ARBA" id="ARBA00004481"/>
    </source>
</evidence>
<dbReference type="InterPro" id="IPR041995">
    <property type="entry name" value="KOW_KIN17"/>
</dbReference>
<dbReference type="Pfam" id="PF25092">
    <property type="entry name" value="SH3_KIN17_C"/>
    <property type="match status" value="1"/>
</dbReference>
<dbReference type="EMBL" id="OU015569">
    <property type="protein sequence ID" value="CAG5094441.1"/>
    <property type="molecule type" value="Genomic_DNA"/>
</dbReference>
<dbReference type="SUPFAM" id="SSF57667">
    <property type="entry name" value="beta-beta-alpha zinc fingers"/>
    <property type="match status" value="1"/>
</dbReference>
<accession>A0ABN7SBZ5</accession>
<dbReference type="Pfam" id="PF18131">
    <property type="entry name" value="KN17_SH3"/>
    <property type="match status" value="1"/>
</dbReference>
<evidence type="ECO:0000256" key="2">
    <source>
        <dbReference type="ARBA" id="ARBA00004496"/>
    </source>
</evidence>
<proteinExistence type="inferred from homology"/>
<dbReference type="InterPro" id="IPR019447">
    <property type="entry name" value="DNA/RNA-bd_Kin17_WH-like_dom"/>
</dbReference>
<dbReference type="InterPro" id="IPR041330">
    <property type="entry name" value="KN17_SH3"/>
</dbReference>
<dbReference type="InterPro" id="IPR038254">
    <property type="entry name" value="KIN17_WH-like_sf"/>
</dbReference>
<dbReference type="Pfam" id="PF10357">
    <property type="entry name" value="WH_KIN17"/>
    <property type="match status" value="1"/>
</dbReference>
<evidence type="ECO:0000256" key="8">
    <source>
        <dbReference type="ARBA" id="ARBA00022927"/>
    </source>
</evidence>
<evidence type="ECO:0000256" key="5">
    <source>
        <dbReference type="ARBA" id="ARBA00022448"/>
    </source>
</evidence>
<evidence type="ECO:0000256" key="10">
    <source>
        <dbReference type="SAM" id="MobiDB-lite"/>
    </source>
</evidence>
<dbReference type="PANTHER" id="PTHR12805">
    <property type="entry name" value="KIN17 KIN, ANTIGENIC DETERMINANT OF RECA PROTEIN HOMOLOG"/>
    <property type="match status" value="1"/>
</dbReference>
<dbReference type="SMART" id="SM01253">
    <property type="entry name" value="Kin17_mid"/>
    <property type="match status" value="1"/>
</dbReference>
<evidence type="ECO:0000313" key="13">
    <source>
        <dbReference type="Proteomes" id="UP001158576"/>
    </source>
</evidence>
<dbReference type="PANTHER" id="PTHR12805:SF0">
    <property type="entry name" value="DNA_RNA-BINDING PROTEIN KIN17"/>
    <property type="match status" value="1"/>
</dbReference>
<comment type="similarity">
    <text evidence="4">Belongs to the KIN17 family.</text>
</comment>
<dbReference type="Proteomes" id="UP001158576">
    <property type="component" value="Chromosome XSR"/>
</dbReference>
<feature type="compositionally biased region" description="Polar residues" evidence="10">
    <location>
        <begin position="599"/>
        <end position="616"/>
    </location>
</feature>
<dbReference type="InterPro" id="IPR056767">
    <property type="entry name" value="C2H2-Znf_KIN17"/>
</dbReference>
<keyword evidence="7" id="KW-0967">Endosome</keyword>
<dbReference type="InterPro" id="IPR036236">
    <property type="entry name" value="Znf_C2H2_sf"/>
</dbReference>
<dbReference type="InterPro" id="IPR023175">
    <property type="entry name" value="Vta1/CALS_N_sf"/>
</dbReference>
<dbReference type="Pfam" id="PF04652">
    <property type="entry name" value="Vta1"/>
    <property type="match status" value="1"/>
</dbReference>
<evidence type="ECO:0000256" key="3">
    <source>
        <dbReference type="ARBA" id="ARBA00007895"/>
    </source>
</evidence>
<dbReference type="Gene3D" id="2.30.30.140">
    <property type="match status" value="1"/>
</dbReference>
<feature type="region of interest" description="Disordered" evidence="10">
    <location>
        <begin position="270"/>
        <end position="309"/>
    </location>
</feature>